<keyword evidence="9 11" id="KW-0030">Aminoacyl-tRNA synthetase</keyword>
<evidence type="ECO:0000259" key="12">
    <source>
        <dbReference type="PROSITE" id="PS51447"/>
    </source>
</evidence>
<evidence type="ECO:0000256" key="11">
    <source>
        <dbReference type="HAMAP-Rule" id="MF_00283"/>
    </source>
</evidence>
<dbReference type="RefSeq" id="WP_211428331.1">
    <property type="nucleotide sequence ID" value="NZ_CP072648.1"/>
</dbReference>
<evidence type="ECO:0000313" key="15">
    <source>
        <dbReference type="Proteomes" id="UP000676506"/>
    </source>
</evidence>
<sequence length="690" mass="75828">MKASYDWLETYVKPNLSAQELAERFTAAGLAVDSATPLGDDFIFDFDLTTNRPDALCHFGLAREAAVLTGAKLSFPDIHFAEQPATGRLTTQVEILAPHLCHRYAARLIDGVRVGPSPDWLVRRLTAVGQRSINNIVDVTNFVLLELGHPLHAFDFERLIEQRIVVRCAQPGETLVTLDGMTRELSPDMLVICDAKRPVAVAGIMGGAETEISATTTQVLLESAWFTPASVRRTARKLGLHTEASRRFERGADYENVRRAIDRCAQLIAEVAGGDVVGGPVDIAATPRTPTTVRLRHARIAELTGLDVAPSRAADILTGLGFELVMDDEGETEWIVPSFRVDVSIEEDLVEEVVRHVGYADIPTTLPGWHGAGEYLPGAEQRRAVRQTLLAHGFHEAISLSWCAGNTRALAGLPPGVNIANPLDQNENELRTSLLPGLLTAVARNFRFGTEDVRLFEIGKVFHLVDGKLVETERLALALTGRLLPNDWRGQPTMENFHTLKGVVESLCEAARCPQIVITAPPKDELDEHILTSFLPGQVGILQIAGHAASHPLGQLGRISQALAAHFDFKQPVYVAELELTELITGQRTLTAYRPLPRYPRVERDISALFDAALPFAAIESFIRGLAIPELEQIRLRDVFTGAQIPPGQRAVTLNLWYRAPDRTLTDDEVTERHHQVVEALRAQLAATIR</sequence>
<dbReference type="Pfam" id="PF03483">
    <property type="entry name" value="B3_4"/>
    <property type="match status" value="1"/>
</dbReference>
<dbReference type="InterPro" id="IPR005147">
    <property type="entry name" value="tRNA_synthase_B5-dom"/>
</dbReference>
<dbReference type="InterPro" id="IPR045060">
    <property type="entry name" value="Phe-tRNA-ligase_IIc_bsu"/>
</dbReference>
<dbReference type="Gene3D" id="3.30.56.10">
    <property type="match status" value="2"/>
</dbReference>
<dbReference type="InterPro" id="IPR009061">
    <property type="entry name" value="DNA-bd_dom_put_sf"/>
</dbReference>
<keyword evidence="6 11" id="KW-0067">ATP-binding</keyword>
<keyword evidence="7 11" id="KW-0460">Magnesium</keyword>
<dbReference type="PROSITE" id="PS51483">
    <property type="entry name" value="B5"/>
    <property type="match status" value="1"/>
</dbReference>
<comment type="similarity">
    <text evidence="1 11">Belongs to the phenylalanyl-tRNA synthetase beta subunit family. Type 1 subfamily.</text>
</comment>
<evidence type="ECO:0000256" key="5">
    <source>
        <dbReference type="ARBA" id="ARBA00022741"/>
    </source>
</evidence>
<dbReference type="GO" id="GO:0004826">
    <property type="term" value="F:phenylalanine-tRNA ligase activity"/>
    <property type="evidence" value="ECO:0007669"/>
    <property type="project" value="UniProtKB-EC"/>
</dbReference>
<dbReference type="CDD" id="cd00769">
    <property type="entry name" value="PheRS_beta_core"/>
    <property type="match status" value="1"/>
</dbReference>
<dbReference type="Pfam" id="PF17759">
    <property type="entry name" value="tRNA_synthFbeta"/>
    <property type="match status" value="1"/>
</dbReference>
<comment type="cofactor">
    <cofactor evidence="11">
        <name>Mg(2+)</name>
        <dbReference type="ChEBI" id="CHEBI:18420"/>
    </cofactor>
    <text evidence="11">Binds 2 magnesium ions per tetramer.</text>
</comment>
<dbReference type="InterPro" id="IPR004532">
    <property type="entry name" value="Phe-tRNA-ligase_IIc_bsu_bact"/>
</dbReference>
<dbReference type="InterPro" id="IPR005146">
    <property type="entry name" value="B3/B4_tRNA-bd"/>
</dbReference>
<evidence type="ECO:0000313" key="14">
    <source>
        <dbReference type="EMBL" id="QUW02441.1"/>
    </source>
</evidence>
<dbReference type="InterPro" id="IPR020825">
    <property type="entry name" value="Phe-tRNA_synthase-like_B3/B4"/>
</dbReference>
<dbReference type="Pfam" id="PF03147">
    <property type="entry name" value="FDX-ACB"/>
    <property type="match status" value="1"/>
</dbReference>
<dbReference type="SUPFAM" id="SSF54991">
    <property type="entry name" value="Anticodon-binding domain of PheRS"/>
    <property type="match status" value="1"/>
</dbReference>
<dbReference type="EMBL" id="CP072648">
    <property type="protein sequence ID" value="QUW02441.1"/>
    <property type="molecule type" value="Genomic_DNA"/>
</dbReference>
<keyword evidence="8 11" id="KW-0648">Protein biosynthesis</keyword>
<dbReference type="Gene3D" id="3.30.930.10">
    <property type="entry name" value="Bira Bifunctional Protein, Domain 2"/>
    <property type="match status" value="1"/>
</dbReference>
<dbReference type="SMART" id="SM00873">
    <property type="entry name" value="B3_4"/>
    <property type="match status" value="1"/>
</dbReference>
<evidence type="ECO:0000256" key="2">
    <source>
        <dbReference type="ARBA" id="ARBA00011209"/>
    </source>
</evidence>
<reference evidence="14 15" key="1">
    <citation type="submission" date="2021-03" db="EMBL/GenBank/DDBJ databases">
        <title>Genomic and phenotypic characterization of Chloracidobacterium isolates provides evidence for multiple species.</title>
        <authorList>
            <person name="Saini M.K."/>
            <person name="Costas A.M.G."/>
            <person name="Tank M."/>
            <person name="Bryant D.A."/>
        </authorList>
    </citation>
    <scope>NUCLEOTIDE SEQUENCE [LARGE SCALE GENOMIC DNA]</scope>
    <source>
        <strain evidence="14 15">BV2-C</strain>
    </source>
</reference>
<name>A0ABX8B639_9BACT</name>
<dbReference type="SUPFAM" id="SSF46955">
    <property type="entry name" value="Putative DNA-binding domain"/>
    <property type="match status" value="2"/>
</dbReference>
<gene>
    <name evidence="11" type="primary">pheT</name>
    <name evidence="14" type="ORF">J8C06_08770</name>
</gene>
<keyword evidence="3 11" id="KW-0436">Ligase</keyword>
<evidence type="ECO:0000256" key="4">
    <source>
        <dbReference type="ARBA" id="ARBA00022723"/>
    </source>
</evidence>
<evidence type="ECO:0000256" key="10">
    <source>
        <dbReference type="ARBA" id="ARBA00049255"/>
    </source>
</evidence>
<comment type="subcellular location">
    <subcellularLocation>
        <location evidence="11">Cytoplasm</location>
    </subcellularLocation>
</comment>
<dbReference type="SMART" id="SM00896">
    <property type="entry name" value="FDX-ACB"/>
    <property type="match status" value="1"/>
</dbReference>
<feature type="binding site" evidence="11">
    <location>
        <position position="348"/>
    </location>
    <ligand>
        <name>Mg(2+)</name>
        <dbReference type="ChEBI" id="CHEBI:18420"/>
        <note>shared with alpha subunit</note>
    </ligand>
</feature>
<protein>
    <recommendedName>
        <fullName evidence="11">Phenylalanine--tRNA ligase beta subunit</fullName>
        <ecNumber evidence="11">6.1.1.20</ecNumber>
    </recommendedName>
    <alternativeName>
        <fullName evidence="11">Phenylalanyl-tRNA synthetase beta subunit</fullName>
        <shortName evidence="11">PheRS</shortName>
    </alternativeName>
</protein>
<feature type="domain" description="FDX-ACB" evidence="12">
    <location>
        <begin position="597"/>
        <end position="690"/>
    </location>
</feature>
<accession>A0ABX8B639</accession>
<dbReference type="NCBIfam" id="TIGR00472">
    <property type="entry name" value="pheT_bact"/>
    <property type="match status" value="1"/>
</dbReference>
<keyword evidence="5 11" id="KW-0547">Nucleotide-binding</keyword>
<keyword evidence="11" id="KW-0963">Cytoplasm</keyword>
<dbReference type="Gene3D" id="3.50.40.10">
    <property type="entry name" value="Phenylalanyl-trna Synthetase, Chain B, domain 3"/>
    <property type="match status" value="1"/>
</dbReference>
<dbReference type="InterPro" id="IPR041616">
    <property type="entry name" value="PheRS_beta_core"/>
</dbReference>
<proteinExistence type="inferred from homology"/>
<feature type="domain" description="B5" evidence="13">
    <location>
        <begin position="288"/>
        <end position="364"/>
    </location>
</feature>
<dbReference type="PANTHER" id="PTHR10947:SF0">
    <property type="entry name" value="PHENYLALANINE--TRNA LIGASE BETA SUBUNIT"/>
    <property type="match status" value="1"/>
</dbReference>
<keyword evidence="15" id="KW-1185">Reference proteome</keyword>
<evidence type="ECO:0000256" key="6">
    <source>
        <dbReference type="ARBA" id="ARBA00022840"/>
    </source>
</evidence>
<keyword evidence="4 11" id="KW-0479">Metal-binding</keyword>
<dbReference type="SUPFAM" id="SSF56037">
    <property type="entry name" value="PheT/TilS domain"/>
    <property type="match status" value="1"/>
</dbReference>
<evidence type="ECO:0000256" key="8">
    <source>
        <dbReference type="ARBA" id="ARBA00022917"/>
    </source>
</evidence>
<dbReference type="Proteomes" id="UP000676506">
    <property type="component" value="Chromosome 1"/>
</dbReference>
<dbReference type="SMART" id="SM00874">
    <property type="entry name" value="B5"/>
    <property type="match status" value="1"/>
</dbReference>
<evidence type="ECO:0000256" key="7">
    <source>
        <dbReference type="ARBA" id="ARBA00022842"/>
    </source>
</evidence>
<dbReference type="InterPro" id="IPR036690">
    <property type="entry name" value="Fdx_antiC-bd_sf"/>
</dbReference>
<dbReference type="Pfam" id="PF03484">
    <property type="entry name" value="B5"/>
    <property type="match status" value="1"/>
</dbReference>
<feature type="binding site" evidence="11">
    <location>
        <position position="351"/>
    </location>
    <ligand>
        <name>Mg(2+)</name>
        <dbReference type="ChEBI" id="CHEBI:18420"/>
        <note>shared with alpha subunit</note>
    </ligand>
</feature>
<feature type="binding site" evidence="11">
    <location>
        <position position="352"/>
    </location>
    <ligand>
        <name>Mg(2+)</name>
        <dbReference type="ChEBI" id="CHEBI:18420"/>
        <note>shared with alpha subunit</note>
    </ligand>
</feature>
<evidence type="ECO:0000259" key="13">
    <source>
        <dbReference type="PROSITE" id="PS51483"/>
    </source>
</evidence>
<feature type="binding site" evidence="11">
    <location>
        <position position="342"/>
    </location>
    <ligand>
        <name>Mg(2+)</name>
        <dbReference type="ChEBI" id="CHEBI:18420"/>
        <note>shared with alpha subunit</note>
    </ligand>
</feature>
<dbReference type="HAMAP" id="MF_00283">
    <property type="entry name" value="Phe_tRNA_synth_beta1"/>
    <property type="match status" value="1"/>
</dbReference>
<dbReference type="EC" id="6.1.1.20" evidence="11"/>
<dbReference type="InterPro" id="IPR045864">
    <property type="entry name" value="aa-tRNA-synth_II/BPL/LPL"/>
</dbReference>
<evidence type="ECO:0000256" key="1">
    <source>
        <dbReference type="ARBA" id="ARBA00008653"/>
    </source>
</evidence>
<dbReference type="PROSITE" id="PS51447">
    <property type="entry name" value="FDX_ACB"/>
    <property type="match status" value="1"/>
</dbReference>
<dbReference type="PANTHER" id="PTHR10947">
    <property type="entry name" value="PHENYLALANYL-TRNA SYNTHETASE BETA CHAIN AND LEUCINE-RICH REPEAT-CONTAINING PROTEIN 47"/>
    <property type="match status" value="1"/>
</dbReference>
<dbReference type="SUPFAM" id="SSF55681">
    <property type="entry name" value="Class II aaRS and biotin synthetases"/>
    <property type="match status" value="1"/>
</dbReference>
<evidence type="ECO:0000256" key="3">
    <source>
        <dbReference type="ARBA" id="ARBA00022598"/>
    </source>
</evidence>
<comment type="subunit">
    <text evidence="2 11">Tetramer of two alpha and two beta subunits.</text>
</comment>
<organism evidence="14 15">
    <name type="scientific">Chloracidobacterium validum</name>
    <dbReference type="NCBI Taxonomy" id="2821543"/>
    <lineage>
        <taxon>Bacteria</taxon>
        <taxon>Pseudomonadati</taxon>
        <taxon>Acidobacteriota</taxon>
        <taxon>Terriglobia</taxon>
        <taxon>Terriglobales</taxon>
        <taxon>Acidobacteriaceae</taxon>
        <taxon>Chloracidobacterium</taxon>
    </lineage>
</organism>
<dbReference type="Gene3D" id="3.30.70.380">
    <property type="entry name" value="Ferrodoxin-fold anticodon-binding domain"/>
    <property type="match status" value="1"/>
</dbReference>
<evidence type="ECO:0000256" key="9">
    <source>
        <dbReference type="ARBA" id="ARBA00023146"/>
    </source>
</evidence>
<dbReference type="InterPro" id="IPR005121">
    <property type="entry name" value="Fdx_antiC-bd"/>
</dbReference>
<comment type="catalytic activity">
    <reaction evidence="10 11">
        <text>tRNA(Phe) + L-phenylalanine + ATP = L-phenylalanyl-tRNA(Phe) + AMP + diphosphate + H(+)</text>
        <dbReference type="Rhea" id="RHEA:19413"/>
        <dbReference type="Rhea" id="RHEA-COMP:9668"/>
        <dbReference type="Rhea" id="RHEA-COMP:9699"/>
        <dbReference type="ChEBI" id="CHEBI:15378"/>
        <dbReference type="ChEBI" id="CHEBI:30616"/>
        <dbReference type="ChEBI" id="CHEBI:33019"/>
        <dbReference type="ChEBI" id="CHEBI:58095"/>
        <dbReference type="ChEBI" id="CHEBI:78442"/>
        <dbReference type="ChEBI" id="CHEBI:78531"/>
        <dbReference type="ChEBI" id="CHEBI:456215"/>
        <dbReference type="EC" id="6.1.1.20"/>
    </reaction>
</comment>